<dbReference type="FunFam" id="1.10.1200.10:FF:000016">
    <property type="entry name" value="Non-ribosomal peptide synthase"/>
    <property type="match status" value="1"/>
</dbReference>
<dbReference type="Gene3D" id="2.30.38.10">
    <property type="entry name" value="Luciferase, Domain 3"/>
    <property type="match status" value="1"/>
</dbReference>
<dbReference type="GO" id="GO:0043041">
    <property type="term" value="P:amino acid activation for nonribosomal peptide biosynthetic process"/>
    <property type="evidence" value="ECO:0007669"/>
    <property type="project" value="TreeGrafter"/>
</dbReference>
<keyword evidence="2" id="KW-0596">Phosphopantetheine</keyword>
<evidence type="ECO:0000256" key="2">
    <source>
        <dbReference type="ARBA" id="ARBA00022450"/>
    </source>
</evidence>
<dbReference type="Gene3D" id="3.40.50.980">
    <property type="match status" value="2"/>
</dbReference>
<dbReference type="SUPFAM" id="SSF56801">
    <property type="entry name" value="Acetyl-CoA synthetase-like"/>
    <property type="match status" value="1"/>
</dbReference>
<dbReference type="GO" id="GO:0005737">
    <property type="term" value="C:cytoplasm"/>
    <property type="evidence" value="ECO:0007669"/>
    <property type="project" value="TreeGrafter"/>
</dbReference>
<comment type="cofactor">
    <cofactor evidence="1">
        <name>pantetheine 4'-phosphate</name>
        <dbReference type="ChEBI" id="CHEBI:47942"/>
    </cofactor>
</comment>
<dbReference type="SUPFAM" id="SSF47336">
    <property type="entry name" value="ACP-like"/>
    <property type="match status" value="1"/>
</dbReference>
<dbReference type="InterPro" id="IPR029058">
    <property type="entry name" value="AB_hydrolase_fold"/>
</dbReference>
<dbReference type="GO" id="GO:0044550">
    <property type="term" value="P:secondary metabolite biosynthetic process"/>
    <property type="evidence" value="ECO:0007669"/>
    <property type="project" value="TreeGrafter"/>
</dbReference>
<protein>
    <recommendedName>
        <fullName evidence="5">Carrier domain-containing protein</fullName>
    </recommendedName>
</protein>
<dbReference type="AlphaFoldDB" id="A0A8J3LH71"/>
<dbReference type="Pfam" id="PF00550">
    <property type="entry name" value="PP-binding"/>
    <property type="match status" value="1"/>
</dbReference>
<dbReference type="EMBL" id="BONJ01000037">
    <property type="protein sequence ID" value="GIG18200.1"/>
    <property type="molecule type" value="Genomic_DNA"/>
</dbReference>
<sequence>MEIVAVHQGFEAQARRTPDAVAVSWGAEQMTYRELDRRSNQLAHRLAELGAGHDRPVAVLMERTPDLVVALLAVLKAGGCYLPLHSAYPIERMTAILSRSGDPVLLTDAVTARRSLPGRGPVLLADADEQLPDLPEDPLDLPCHPAQLAYVMYTSGSSGEPKGVAVTHRDVLGLVADSSWDTGWHQRVPMLAPYAFDVSTYELWVPLLRGGQVVIPPPGDLDVGVLTDLVKQASVTGLHLTAGLFRLVAEEAPQCLAGVREVLTGGDVVSPTAVRRVLDACPETVVRVMYGPTETTLFATHARFAAPFTAAGAVPIGVALDGMRAYILDDGLRPVAAGSVGELFLAGVGVARGYAGRPDLTAERFVADCVQGDGRRMYRTGDLARWTADGQIDFVGRADDQVKIRGFRVELSEVEAVLSQCPGLLDVAVVAWEPEPGDKAVAAFAVAAGADLDAGTVRDYAAGRLPEYMVPGSVTMLPALPLTPNGKLDRKALPRPTPRAAGPARRGPAGSLEEALCELFADVLGVTSVGVDDDFFERGGHSLLAMRLIARIQDLTNVRITMRTLFDTATVSSLAEQLRGQPSRSPAR</sequence>
<dbReference type="InterPro" id="IPR045851">
    <property type="entry name" value="AMP-bd_C_sf"/>
</dbReference>
<evidence type="ECO:0000256" key="3">
    <source>
        <dbReference type="ARBA" id="ARBA00022553"/>
    </source>
</evidence>
<organism evidence="6 7">
    <name type="scientific">Catellatospora methionotrophica</name>
    <dbReference type="NCBI Taxonomy" id="121620"/>
    <lineage>
        <taxon>Bacteria</taxon>
        <taxon>Bacillati</taxon>
        <taxon>Actinomycetota</taxon>
        <taxon>Actinomycetes</taxon>
        <taxon>Micromonosporales</taxon>
        <taxon>Micromonosporaceae</taxon>
        <taxon>Catellatospora</taxon>
    </lineage>
</organism>
<dbReference type="InterPro" id="IPR009081">
    <property type="entry name" value="PP-bd_ACP"/>
</dbReference>
<dbReference type="Proteomes" id="UP000660339">
    <property type="component" value="Unassembled WGS sequence"/>
</dbReference>
<accession>A0A8J3LH71</accession>
<dbReference type="GO" id="GO:0072330">
    <property type="term" value="P:monocarboxylic acid biosynthetic process"/>
    <property type="evidence" value="ECO:0007669"/>
    <property type="project" value="UniProtKB-ARBA"/>
</dbReference>
<dbReference type="CDD" id="cd12117">
    <property type="entry name" value="A_NRPS_Srf_like"/>
    <property type="match status" value="1"/>
</dbReference>
<feature type="domain" description="Carrier" evidence="5">
    <location>
        <begin position="507"/>
        <end position="582"/>
    </location>
</feature>
<evidence type="ECO:0000313" key="6">
    <source>
        <dbReference type="EMBL" id="GIG18200.1"/>
    </source>
</evidence>
<dbReference type="PROSITE" id="PS50075">
    <property type="entry name" value="CARRIER"/>
    <property type="match status" value="1"/>
</dbReference>
<reference evidence="6" key="1">
    <citation type="submission" date="2021-01" db="EMBL/GenBank/DDBJ databases">
        <title>Whole genome shotgun sequence of Catellatospora methionotrophica NBRC 14553.</title>
        <authorList>
            <person name="Komaki H."/>
            <person name="Tamura T."/>
        </authorList>
    </citation>
    <scope>NUCLEOTIDE SEQUENCE</scope>
    <source>
        <strain evidence="6">NBRC 14553</strain>
    </source>
</reference>
<evidence type="ECO:0000259" key="5">
    <source>
        <dbReference type="PROSITE" id="PS50075"/>
    </source>
</evidence>
<dbReference type="NCBIfam" id="TIGR01733">
    <property type="entry name" value="AA-adenyl-dom"/>
    <property type="match status" value="1"/>
</dbReference>
<dbReference type="Gene3D" id="3.40.50.1820">
    <property type="entry name" value="alpha/beta hydrolase"/>
    <property type="match status" value="1"/>
</dbReference>
<dbReference type="InterPro" id="IPR036736">
    <property type="entry name" value="ACP-like_sf"/>
</dbReference>
<keyword evidence="3" id="KW-0597">Phosphoprotein</keyword>
<evidence type="ECO:0000256" key="1">
    <source>
        <dbReference type="ARBA" id="ARBA00001957"/>
    </source>
</evidence>
<evidence type="ECO:0000313" key="7">
    <source>
        <dbReference type="Proteomes" id="UP000660339"/>
    </source>
</evidence>
<dbReference type="Pfam" id="PF13193">
    <property type="entry name" value="AMP-binding_C"/>
    <property type="match status" value="1"/>
</dbReference>
<gene>
    <name evidence="6" type="ORF">Cme02nite_65320</name>
</gene>
<dbReference type="PROSITE" id="PS00455">
    <property type="entry name" value="AMP_BINDING"/>
    <property type="match status" value="1"/>
</dbReference>
<dbReference type="Gene3D" id="3.30.300.30">
    <property type="match status" value="1"/>
</dbReference>
<feature type="compositionally biased region" description="Low complexity" evidence="4">
    <location>
        <begin position="498"/>
        <end position="508"/>
    </location>
</feature>
<dbReference type="InterPro" id="IPR020806">
    <property type="entry name" value="PKS_PP-bd"/>
</dbReference>
<dbReference type="GO" id="GO:0031177">
    <property type="term" value="F:phosphopantetheine binding"/>
    <property type="evidence" value="ECO:0007669"/>
    <property type="project" value="InterPro"/>
</dbReference>
<name>A0A8J3LH71_9ACTN</name>
<dbReference type="FunFam" id="3.40.50.980:FF:000001">
    <property type="entry name" value="Non-ribosomal peptide synthetase"/>
    <property type="match status" value="1"/>
</dbReference>
<keyword evidence="7" id="KW-1185">Reference proteome</keyword>
<proteinExistence type="predicted"/>
<dbReference type="SMART" id="SM00823">
    <property type="entry name" value="PKS_PP"/>
    <property type="match status" value="1"/>
</dbReference>
<dbReference type="RefSeq" id="WP_166386016.1">
    <property type="nucleotide sequence ID" value="NZ_BONJ01000037.1"/>
</dbReference>
<dbReference type="PANTHER" id="PTHR45527:SF1">
    <property type="entry name" value="FATTY ACID SYNTHASE"/>
    <property type="match status" value="1"/>
</dbReference>
<dbReference type="PANTHER" id="PTHR45527">
    <property type="entry name" value="NONRIBOSOMAL PEPTIDE SYNTHETASE"/>
    <property type="match status" value="1"/>
</dbReference>
<dbReference type="InterPro" id="IPR025110">
    <property type="entry name" value="AMP-bd_C"/>
</dbReference>
<dbReference type="Pfam" id="PF00501">
    <property type="entry name" value="AMP-binding"/>
    <property type="match status" value="1"/>
</dbReference>
<evidence type="ECO:0000256" key="4">
    <source>
        <dbReference type="SAM" id="MobiDB-lite"/>
    </source>
</evidence>
<dbReference type="InterPro" id="IPR000873">
    <property type="entry name" value="AMP-dep_synth/lig_dom"/>
</dbReference>
<feature type="region of interest" description="Disordered" evidence="4">
    <location>
        <begin position="485"/>
        <end position="508"/>
    </location>
</feature>
<dbReference type="InterPro" id="IPR010071">
    <property type="entry name" value="AA_adenyl_dom"/>
</dbReference>
<dbReference type="InterPro" id="IPR020845">
    <property type="entry name" value="AMP-binding_CS"/>
</dbReference>
<comment type="caution">
    <text evidence="6">The sequence shown here is derived from an EMBL/GenBank/DDBJ whole genome shotgun (WGS) entry which is preliminary data.</text>
</comment>